<keyword evidence="7 13" id="KW-0406">Ion transport</keyword>
<reference evidence="16" key="1">
    <citation type="submission" date="2020-10" db="EMBL/GenBank/DDBJ databases">
        <title>Connecting structure to function with the recovery of over 1000 high-quality activated sludge metagenome-assembled genomes encoding full-length rRNA genes using long-read sequencing.</title>
        <authorList>
            <person name="Singleton C.M."/>
            <person name="Petriglieri F."/>
            <person name="Kristensen J.M."/>
            <person name="Kirkegaard R.H."/>
            <person name="Michaelsen T.Y."/>
            <person name="Andersen M.H."/>
            <person name="Karst S.M."/>
            <person name="Dueholm M.S."/>
            <person name="Nielsen P.H."/>
            <person name="Albertsen M."/>
        </authorList>
    </citation>
    <scope>NUCLEOTIDE SEQUENCE</scope>
    <source>
        <strain evidence="16">OdNE_18-Q3-R46-58_BAT3C.305</strain>
    </source>
</reference>
<keyword evidence="4 13" id="KW-0812">Transmembrane</keyword>
<organism evidence="16 17">
    <name type="scientific">Candidatus Dechloromonas phosphorivorans</name>
    <dbReference type="NCBI Taxonomy" id="2899244"/>
    <lineage>
        <taxon>Bacteria</taxon>
        <taxon>Pseudomonadati</taxon>
        <taxon>Pseudomonadota</taxon>
        <taxon>Betaproteobacteria</taxon>
        <taxon>Rhodocyclales</taxon>
        <taxon>Azonexaceae</taxon>
        <taxon>Dechloromonas</taxon>
    </lineage>
</organism>
<evidence type="ECO:0000256" key="1">
    <source>
        <dbReference type="ARBA" id="ARBA00005513"/>
    </source>
</evidence>
<keyword evidence="6 15" id="KW-1133">Transmembrane helix</keyword>
<comment type="function">
    <text evidence="11">Component of the F(0) channel, it forms part of the peripheral stalk, linking F(1) to F(0). The b'-subunit is a diverged and duplicated form of b found in plants and photosynthetic bacteria.</text>
</comment>
<name>A0A9D7QHE8_9RHOO</name>
<evidence type="ECO:0000256" key="2">
    <source>
        <dbReference type="ARBA" id="ARBA00022448"/>
    </source>
</evidence>
<dbReference type="InterPro" id="IPR050059">
    <property type="entry name" value="ATP_synthase_B_chain"/>
</dbReference>
<dbReference type="InterPro" id="IPR000711">
    <property type="entry name" value="ATPase_OSCP/dsu"/>
</dbReference>
<evidence type="ECO:0000313" key="16">
    <source>
        <dbReference type="EMBL" id="MBK8889024.1"/>
    </source>
</evidence>
<keyword evidence="2 13" id="KW-0813">Transport</keyword>
<dbReference type="InterPro" id="IPR002146">
    <property type="entry name" value="ATP_synth_b/b'su_bac/chlpt"/>
</dbReference>
<dbReference type="CDD" id="cd06503">
    <property type="entry name" value="ATP-synt_Fo_b"/>
    <property type="match status" value="1"/>
</dbReference>
<evidence type="ECO:0000256" key="7">
    <source>
        <dbReference type="ARBA" id="ARBA00023065"/>
    </source>
</evidence>
<evidence type="ECO:0000256" key="3">
    <source>
        <dbReference type="ARBA" id="ARBA00022547"/>
    </source>
</evidence>
<accession>A0A9D7QHE8</accession>
<evidence type="ECO:0000256" key="10">
    <source>
        <dbReference type="ARBA" id="ARBA00025198"/>
    </source>
</evidence>
<evidence type="ECO:0000313" key="17">
    <source>
        <dbReference type="Proteomes" id="UP000808146"/>
    </source>
</evidence>
<evidence type="ECO:0000256" key="11">
    <source>
        <dbReference type="ARBA" id="ARBA00025614"/>
    </source>
</evidence>
<dbReference type="EMBL" id="JADKBR010000001">
    <property type="protein sequence ID" value="MBK8889024.1"/>
    <property type="molecule type" value="Genomic_DNA"/>
</dbReference>
<comment type="function">
    <text evidence="10">F(1)F(0) ATP synthase produces ATP from ADP in the presence of a proton or sodium gradient. F-type ATPases consist of two structural domains, F(1) containing the extramembraneous catalytic core and F(0) containing the membrane proton channel, linked together by a central stalk and a peripheral stalk. During catalysis, ATP synthesis in the catalytic domain of F(1) is coupled via a rotary mechanism of the central stalk subunits to proton translocation.</text>
</comment>
<evidence type="ECO:0000256" key="14">
    <source>
        <dbReference type="SAM" id="Coils"/>
    </source>
</evidence>
<dbReference type="Pfam" id="PF00213">
    <property type="entry name" value="OSCP"/>
    <property type="match status" value="1"/>
</dbReference>
<gene>
    <name evidence="16" type="ORF">IPN75_00920</name>
</gene>
<comment type="similarity">
    <text evidence="1 13">Belongs to the ATPase B chain family.</text>
</comment>
<keyword evidence="5 13" id="KW-0375">Hydrogen ion transport</keyword>
<dbReference type="PANTHER" id="PTHR33445:SF2">
    <property type="entry name" value="ATP SYNTHASE SUBUNIT B', CHLOROPLASTIC"/>
    <property type="match status" value="1"/>
</dbReference>
<evidence type="ECO:0000256" key="6">
    <source>
        <dbReference type="ARBA" id="ARBA00022989"/>
    </source>
</evidence>
<keyword evidence="9" id="KW-0066">ATP synthesis</keyword>
<feature type="coiled-coil region" evidence="14">
    <location>
        <begin position="31"/>
        <end position="61"/>
    </location>
</feature>
<dbReference type="PANTHER" id="PTHR33445">
    <property type="entry name" value="ATP SYNTHASE SUBUNIT B', CHLOROPLASTIC"/>
    <property type="match status" value="1"/>
</dbReference>
<protein>
    <submittedName>
        <fullName evidence="16">F0F1 ATP synthase subunit delta</fullName>
    </submittedName>
</protein>
<evidence type="ECO:0000256" key="5">
    <source>
        <dbReference type="ARBA" id="ARBA00022781"/>
    </source>
</evidence>
<dbReference type="GO" id="GO:0045259">
    <property type="term" value="C:proton-transporting ATP synthase complex"/>
    <property type="evidence" value="ECO:0007669"/>
    <property type="project" value="UniProtKB-KW"/>
</dbReference>
<feature type="transmembrane region" description="Helical" evidence="15">
    <location>
        <begin position="6"/>
        <end position="27"/>
    </location>
</feature>
<keyword evidence="8 15" id="KW-0472">Membrane</keyword>
<sequence>MQIDWTTFALEIINFLVLVWILKRFLYRPVLDTLARRRAGVERVLAEARETEASARALQDQYASRLADWEEEKGRARGQLDAELTVERSRQIQALGETLAEERQRNAAVDAHKQQEIERAHEISAMAQAQRFTAALLTRLASPAIEARLVDLLLEDWAGLPESQFAVLRSAGEAEGAGIVVTSAFALAPEQQRRISAAVAARLQPPLAVSFREDPQLLSGLRLSLGPWHLNLNFADELAGFAAAANHVDG</sequence>
<dbReference type="GO" id="GO:0012505">
    <property type="term" value="C:endomembrane system"/>
    <property type="evidence" value="ECO:0007669"/>
    <property type="project" value="UniProtKB-SubCell"/>
</dbReference>
<dbReference type="Proteomes" id="UP000808146">
    <property type="component" value="Unassembled WGS sequence"/>
</dbReference>
<dbReference type="GO" id="GO:0046933">
    <property type="term" value="F:proton-transporting ATP synthase activity, rotational mechanism"/>
    <property type="evidence" value="ECO:0007669"/>
    <property type="project" value="InterPro"/>
</dbReference>
<keyword evidence="14" id="KW-0175">Coiled coil</keyword>
<evidence type="ECO:0000256" key="13">
    <source>
        <dbReference type="RuleBase" id="RU003848"/>
    </source>
</evidence>
<evidence type="ECO:0000256" key="15">
    <source>
        <dbReference type="SAM" id="Phobius"/>
    </source>
</evidence>
<comment type="caution">
    <text evidence="16">The sequence shown here is derived from an EMBL/GenBank/DDBJ whole genome shotgun (WGS) entry which is preliminary data.</text>
</comment>
<dbReference type="Pfam" id="PF00430">
    <property type="entry name" value="ATP-synt_B"/>
    <property type="match status" value="1"/>
</dbReference>
<comment type="subcellular location">
    <subcellularLocation>
        <location evidence="12">Endomembrane system</location>
        <topology evidence="12">Single-pass membrane protein</topology>
    </subcellularLocation>
</comment>
<evidence type="ECO:0000256" key="9">
    <source>
        <dbReference type="ARBA" id="ARBA00023310"/>
    </source>
</evidence>
<evidence type="ECO:0000256" key="4">
    <source>
        <dbReference type="ARBA" id="ARBA00022692"/>
    </source>
</evidence>
<dbReference type="AlphaFoldDB" id="A0A9D7QHE8"/>
<evidence type="ECO:0000256" key="8">
    <source>
        <dbReference type="ARBA" id="ARBA00023136"/>
    </source>
</evidence>
<evidence type="ECO:0000256" key="12">
    <source>
        <dbReference type="ARBA" id="ARBA00037847"/>
    </source>
</evidence>
<keyword evidence="3 13" id="KW-0138">CF(0)</keyword>
<dbReference type="GO" id="GO:0046961">
    <property type="term" value="F:proton-transporting ATPase activity, rotational mechanism"/>
    <property type="evidence" value="ECO:0007669"/>
    <property type="project" value="TreeGrafter"/>
</dbReference>
<proteinExistence type="inferred from homology"/>